<protein>
    <submittedName>
        <fullName evidence="2">LPXTG-motif cell wall-anchored protein</fullName>
    </submittedName>
</protein>
<keyword evidence="1" id="KW-0472">Membrane</keyword>
<dbReference type="AlphaFoldDB" id="A0A3R9QFK0"/>
<dbReference type="NCBIfam" id="TIGR01167">
    <property type="entry name" value="LPXTG_anchor"/>
    <property type="match status" value="1"/>
</dbReference>
<feature type="transmembrane region" description="Helical" evidence="1">
    <location>
        <begin position="235"/>
        <end position="256"/>
    </location>
</feature>
<evidence type="ECO:0000313" key="2">
    <source>
        <dbReference type="EMBL" id="RSL15415.1"/>
    </source>
</evidence>
<sequence>MNLKNSWAHIGPVLAVGTLCVVLTPSISAQVQTETETTHGKATHDVQVERGEVVMVSGNDLIVKKDDGQIVHIPNVPESARVNVDGKQLSVHELQPGMKLQRTITTTTTPQTVTTTQNVTGTVWHVTPPTSVILRLEDGTNQQFTIPRGQKFMINGRETDARDLRRGMTITATRIVEEPMTVVTHQREVTGTMPPPPPAPPANTPILIVVSRPTPAPAAAAEAEAPAKLPKTGSIVPSIGLLGIVFLGASFGLTMFRKLRAVA</sequence>
<accession>A0A3R9QFK0</accession>
<dbReference type="EMBL" id="RSDW01000001">
    <property type="protein sequence ID" value="RSL15415.1"/>
    <property type="molecule type" value="Genomic_DNA"/>
</dbReference>
<dbReference type="RefSeq" id="WP_125484157.1">
    <property type="nucleotide sequence ID" value="NZ_RSDW01000001.1"/>
</dbReference>
<keyword evidence="3" id="KW-1185">Reference proteome</keyword>
<name>A0A3R9QFK0_9BACT</name>
<comment type="caution">
    <text evidence="2">The sequence shown here is derived from an EMBL/GenBank/DDBJ whole genome shotgun (WGS) entry which is preliminary data.</text>
</comment>
<reference evidence="2 3" key="1">
    <citation type="submission" date="2018-12" db="EMBL/GenBank/DDBJ databases">
        <title>Sequencing of bacterial isolates from soil warming experiment in Harvard Forest, Massachusetts, USA.</title>
        <authorList>
            <person name="Deangelis K."/>
        </authorList>
    </citation>
    <scope>NUCLEOTIDE SEQUENCE [LARGE SCALE GENOMIC DNA]</scope>
    <source>
        <strain evidence="2 3">EB153</strain>
    </source>
</reference>
<gene>
    <name evidence="2" type="ORF">EDE15_0902</name>
</gene>
<proteinExistence type="predicted"/>
<keyword evidence="1" id="KW-1133">Transmembrane helix</keyword>
<evidence type="ECO:0000313" key="3">
    <source>
        <dbReference type="Proteomes" id="UP000269669"/>
    </source>
</evidence>
<dbReference type="OrthoDB" id="122274at2"/>
<organism evidence="2 3">
    <name type="scientific">Edaphobacter aggregans</name>
    <dbReference type="NCBI Taxonomy" id="570835"/>
    <lineage>
        <taxon>Bacteria</taxon>
        <taxon>Pseudomonadati</taxon>
        <taxon>Acidobacteriota</taxon>
        <taxon>Terriglobia</taxon>
        <taxon>Terriglobales</taxon>
        <taxon>Acidobacteriaceae</taxon>
        <taxon>Edaphobacter</taxon>
    </lineage>
</organism>
<evidence type="ECO:0000256" key="1">
    <source>
        <dbReference type="SAM" id="Phobius"/>
    </source>
</evidence>
<keyword evidence="1" id="KW-0812">Transmembrane</keyword>
<dbReference type="Proteomes" id="UP000269669">
    <property type="component" value="Unassembled WGS sequence"/>
</dbReference>